<evidence type="ECO:0000256" key="1">
    <source>
        <dbReference type="ARBA" id="ARBA00001268"/>
    </source>
</evidence>
<evidence type="ECO:0000256" key="16">
    <source>
        <dbReference type="PIRSR" id="PIRSR634015-2"/>
    </source>
</evidence>
<keyword evidence="8 15" id="KW-0479">Metal-binding</keyword>
<comment type="function">
    <text evidence="2">Aminopeptidase that preferentially cleaves di- and tripeptides. Also has low epoxide hydrolase activity (in vitro). Can hydrolyze the epoxide leukotriene LTA(4) but it forms preferentially 5,6-dihydroxy-7,9,11,14-eicosatetraenoic acid rather than the cytokine leukotriene B(4) as the product compared to the homologous mammalian enzyme (in vitro).</text>
</comment>
<dbReference type="GO" id="GO:0004177">
    <property type="term" value="F:aminopeptidase activity"/>
    <property type="evidence" value="ECO:0007669"/>
    <property type="project" value="TreeGrafter"/>
</dbReference>
<evidence type="ECO:0000256" key="6">
    <source>
        <dbReference type="ARBA" id="ARBA00022490"/>
    </source>
</evidence>
<dbReference type="VEuPathDB" id="FungiDB:DIURU_002920"/>
<dbReference type="InterPro" id="IPR049980">
    <property type="entry name" value="LTA4H_cat"/>
</dbReference>
<dbReference type="InterPro" id="IPR012777">
    <property type="entry name" value="LTA4H"/>
</dbReference>
<comment type="catalytic activity">
    <reaction evidence="1 17">
        <text>an epoxide + H2O = an ethanediol</text>
        <dbReference type="Rhea" id="RHEA:19037"/>
        <dbReference type="ChEBI" id="CHEBI:15377"/>
        <dbReference type="ChEBI" id="CHEBI:32955"/>
        <dbReference type="ChEBI" id="CHEBI:140594"/>
        <dbReference type="EC" id="3.3.2.10"/>
    </reaction>
</comment>
<dbReference type="Pfam" id="PF17900">
    <property type="entry name" value="Peptidase_M1_N"/>
    <property type="match status" value="1"/>
</dbReference>
<dbReference type="AlphaFoldDB" id="A0A642UN26"/>
<dbReference type="SUPFAM" id="SSF63737">
    <property type="entry name" value="Leukotriene A4 hydrolase N-terminal domain"/>
    <property type="match status" value="1"/>
</dbReference>
<keyword evidence="9 17" id="KW-0378">Hydrolase</keyword>
<dbReference type="InterPro" id="IPR038502">
    <property type="entry name" value="M1_LTA-4_hydro/amino_C_sf"/>
</dbReference>
<organism evidence="19 20">
    <name type="scientific">Diutina rugosa</name>
    <name type="common">Yeast</name>
    <name type="synonym">Candida rugosa</name>
    <dbReference type="NCBI Taxonomy" id="5481"/>
    <lineage>
        <taxon>Eukaryota</taxon>
        <taxon>Fungi</taxon>
        <taxon>Dikarya</taxon>
        <taxon>Ascomycota</taxon>
        <taxon>Saccharomycotina</taxon>
        <taxon>Pichiomycetes</taxon>
        <taxon>Debaryomycetaceae</taxon>
        <taxon>Diutina</taxon>
    </lineage>
</organism>
<dbReference type="Pfam" id="PF09127">
    <property type="entry name" value="Leuk-A4-hydro_C"/>
    <property type="match status" value="1"/>
</dbReference>
<dbReference type="RefSeq" id="XP_034012208.1">
    <property type="nucleotide sequence ID" value="XM_034155625.1"/>
</dbReference>
<dbReference type="CDD" id="cd09599">
    <property type="entry name" value="M1_LTA4H"/>
    <property type="match status" value="1"/>
</dbReference>
<evidence type="ECO:0000313" key="19">
    <source>
        <dbReference type="EMBL" id="KAA8902126.1"/>
    </source>
</evidence>
<sequence>MPAIDPTTQSNYREFTVHQGAIHMDVDFDARVVHGKVTFTLEGASATKVELDTSYITIHEVSVNGTKAEYTLHSRKEPLGSKLEITLPQPMEGKFDVTITYDTTEQTTALQFLDKEVTDGKVAPYLFSQCEAIHARSMVPCFDTPSVKCPYKLSATSPYKVLMSGRPLSQEGNTYYFDQPVPIPSYLITVASGDITGLPIGPRSTVYSEPVKVKDAQWEFEADMENFLQIAEKLVFAYEWGTYDALVLPASFPYGGMENPNMTFLTPTLICKDRSCVGVVAHELAHSWSGNLVTSASWSHFWLNEGWTVYLERRIIEAIAVAEAKQKGLPNPEEYGAQMRSFSAIIGWTSLEGVIANMGADNRYTKLYLDLTPDDDPDDAFSQVPYEKGSSLLVHLEQKLGGKAVFDPFIPHYFKTFRYKSLDTDEFLECLYKFFADKKDILDSIDWKTWLHTTGLPPKPAFDTTLVDQCYQLVDKWSKANGDYTQFTEDDLSSFSSNQVVVWLDTMLQHKWDQATLAAIDKAYPTLGSSSNYEIVFRYYKLQVAGGVPEYCQKMAEWLGTVGRMKFVRPSYQVLAKVDRDLAVKYFKKWQDSYHPICRSLVVKDLGL</sequence>
<evidence type="ECO:0000256" key="8">
    <source>
        <dbReference type="ARBA" id="ARBA00022723"/>
    </source>
</evidence>
<dbReference type="NCBIfam" id="TIGR02411">
    <property type="entry name" value="leuko_A4_hydro"/>
    <property type="match status" value="1"/>
</dbReference>
<dbReference type="PANTHER" id="PTHR45726:SF3">
    <property type="entry name" value="LEUKOTRIENE A-4 HYDROLASE"/>
    <property type="match status" value="1"/>
</dbReference>
<keyword evidence="10 15" id="KW-0862">Zinc</keyword>
<evidence type="ECO:0000256" key="14">
    <source>
        <dbReference type="PIRSR" id="PIRSR612777-2"/>
    </source>
</evidence>
<dbReference type="GO" id="GO:0005829">
    <property type="term" value="C:cytosol"/>
    <property type="evidence" value="ECO:0007669"/>
    <property type="project" value="TreeGrafter"/>
</dbReference>
<dbReference type="GeneID" id="54781571"/>
<feature type="binding site" evidence="15">
    <location>
        <position position="305"/>
    </location>
    <ligand>
        <name>Zn(2+)</name>
        <dbReference type="ChEBI" id="CHEBI:29105"/>
        <note>catalytic</note>
    </ligand>
</feature>
<dbReference type="Pfam" id="PF01433">
    <property type="entry name" value="Peptidase_M1"/>
    <property type="match status" value="1"/>
</dbReference>
<dbReference type="Gene3D" id="1.10.390.10">
    <property type="entry name" value="Neutral Protease Domain 2"/>
    <property type="match status" value="1"/>
</dbReference>
<feature type="active site" description="Proton acceptor" evidence="13">
    <location>
        <position position="283"/>
    </location>
</feature>
<dbReference type="SUPFAM" id="SSF55486">
    <property type="entry name" value="Metalloproteases ('zincins'), catalytic domain"/>
    <property type="match status" value="1"/>
</dbReference>
<evidence type="ECO:0000256" key="12">
    <source>
        <dbReference type="ARBA" id="ARBA00023242"/>
    </source>
</evidence>
<dbReference type="EC" id="3.4.11.-" evidence="17"/>
<reference evidence="19 20" key="1">
    <citation type="submission" date="2019-07" db="EMBL/GenBank/DDBJ databases">
        <title>Genome assembly of two rare yeast pathogens: Diutina rugosa and Trichomonascus ciferrii.</title>
        <authorList>
            <person name="Mixao V."/>
            <person name="Saus E."/>
            <person name="Hansen A."/>
            <person name="Lass-Flor C."/>
            <person name="Gabaldon T."/>
        </authorList>
    </citation>
    <scope>NUCLEOTIDE SEQUENCE [LARGE SCALE GENOMIC DNA]</scope>
    <source>
        <strain evidence="19 20">CBS 613</strain>
    </source>
</reference>
<dbReference type="PRINTS" id="PR00756">
    <property type="entry name" value="ALADIPTASE"/>
</dbReference>
<feature type="binding site" evidence="15">
    <location>
        <position position="282"/>
    </location>
    <ligand>
        <name>Zn(2+)</name>
        <dbReference type="ChEBI" id="CHEBI:29105"/>
        <note>catalytic</note>
    </ligand>
</feature>
<dbReference type="FunFam" id="2.60.40.1730:FF:000004">
    <property type="entry name" value="Leukotriene A(4) hydrolase"/>
    <property type="match status" value="1"/>
</dbReference>
<feature type="binding site" evidence="14">
    <location>
        <begin position="564"/>
        <end position="566"/>
    </location>
    <ligand>
        <name>a peptide</name>
        <dbReference type="ChEBI" id="CHEBI:60466"/>
    </ligand>
</feature>
<dbReference type="InterPro" id="IPR001930">
    <property type="entry name" value="Peptidase_M1"/>
</dbReference>
<dbReference type="SMART" id="SM01263">
    <property type="entry name" value="Leuk-A4-hydro_C"/>
    <property type="match status" value="1"/>
</dbReference>
<dbReference type="PANTHER" id="PTHR45726">
    <property type="entry name" value="LEUKOTRIENE A-4 HYDROLASE"/>
    <property type="match status" value="1"/>
</dbReference>
<evidence type="ECO:0000259" key="18">
    <source>
        <dbReference type="SMART" id="SM01263"/>
    </source>
</evidence>
<evidence type="ECO:0000256" key="7">
    <source>
        <dbReference type="ARBA" id="ARBA00022670"/>
    </source>
</evidence>
<dbReference type="InterPro" id="IPR045357">
    <property type="entry name" value="Aminopeptidase_N-like_N"/>
</dbReference>
<dbReference type="FunFam" id="1.25.40.320:FF:000001">
    <property type="entry name" value="Leukotriene A(4) hydrolase"/>
    <property type="match status" value="1"/>
</dbReference>
<evidence type="ECO:0000256" key="4">
    <source>
        <dbReference type="ARBA" id="ARBA00004496"/>
    </source>
</evidence>
<evidence type="ECO:0000256" key="5">
    <source>
        <dbReference type="ARBA" id="ARBA00010136"/>
    </source>
</evidence>
<dbReference type="Gene3D" id="2.60.40.1730">
    <property type="entry name" value="tricorn interacting facor f3 domain"/>
    <property type="match status" value="1"/>
</dbReference>
<dbReference type="GO" id="GO:0008270">
    <property type="term" value="F:zinc ion binding"/>
    <property type="evidence" value="ECO:0007669"/>
    <property type="project" value="InterPro"/>
</dbReference>
<gene>
    <name evidence="19" type="ORF">DIURU_002920</name>
</gene>
<name>A0A642UN26_DIURU</name>
<feature type="binding site" evidence="16">
    <location>
        <begin position="129"/>
        <end position="131"/>
    </location>
    <ligand>
        <name>a peptide</name>
        <dbReference type="ChEBI" id="CHEBI:60466"/>
    </ligand>
</feature>
<evidence type="ECO:0000256" key="3">
    <source>
        <dbReference type="ARBA" id="ARBA00004123"/>
    </source>
</evidence>
<feature type="active site" description="Proton donor" evidence="13">
    <location>
        <position position="386"/>
    </location>
</feature>
<comment type="caution">
    <text evidence="19">The sequence shown here is derived from an EMBL/GenBank/DDBJ whole genome shotgun (WGS) entry which is preliminary data.</text>
</comment>
<dbReference type="GO" id="GO:0005634">
    <property type="term" value="C:nucleus"/>
    <property type="evidence" value="ECO:0007669"/>
    <property type="project" value="UniProtKB-SubCell"/>
</dbReference>
<dbReference type="InterPro" id="IPR042097">
    <property type="entry name" value="Aminopeptidase_N-like_N_sf"/>
</dbReference>
<evidence type="ECO:0000313" key="20">
    <source>
        <dbReference type="Proteomes" id="UP000449547"/>
    </source>
</evidence>
<dbReference type="InterPro" id="IPR027268">
    <property type="entry name" value="Peptidase_M4/M1_CTD_sf"/>
</dbReference>
<evidence type="ECO:0000256" key="13">
    <source>
        <dbReference type="PIRSR" id="PIRSR612777-1"/>
    </source>
</evidence>
<dbReference type="FunFam" id="1.10.390.10:FF:000009">
    <property type="entry name" value="Leukotriene A(4) hydrolase"/>
    <property type="match status" value="1"/>
</dbReference>
<dbReference type="OMA" id="CTALQFI"/>
<keyword evidence="20" id="KW-1185">Reference proteome</keyword>
<protein>
    <recommendedName>
        <fullName evidence="17">Leukotriene A(4) hydrolase</fullName>
        <shortName evidence="17">LTA-4 hydrolase</shortName>
        <ecNumber evidence="17">3.3.2.10</ecNumber>
        <ecNumber evidence="17">3.4.11.-</ecNumber>
    </recommendedName>
</protein>
<accession>A0A642UN26</accession>
<evidence type="ECO:0000256" key="9">
    <source>
        <dbReference type="ARBA" id="ARBA00022801"/>
    </source>
</evidence>
<comment type="similarity">
    <text evidence="5 17">Belongs to the peptidase M1 family.</text>
</comment>
<dbReference type="Gene3D" id="3.30.2010.30">
    <property type="match status" value="1"/>
</dbReference>
<evidence type="ECO:0000256" key="2">
    <source>
        <dbReference type="ARBA" id="ARBA00002142"/>
    </source>
</evidence>
<dbReference type="OrthoDB" id="79562at2759"/>
<proteinExistence type="inferred from homology"/>
<dbReference type="SUPFAM" id="SSF48371">
    <property type="entry name" value="ARM repeat"/>
    <property type="match status" value="1"/>
</dbReference>
<dbReference type="InterPro" id="IPR015211">
    <property type="entry name" value="Peptidase_M1_C"/>
</dbReference>
<dbReference type="Gene3D" id="1.25.40.320">
    <property type="entry name" value="Peptidase M1, leukotriene A4 hydrolase/aminopeptidase C-terminal domain"/>
    <property type="match status" value="1"/>
</dbReference>
<comment type="subcellular location">
    <subcellularLocation>
        <location evidence="4 17">Cytoplasm</location>
    </subcellularLocation>
    <subcellularLocation>
        <location evidence="3">Nucleus</location>
    </subcellularLocation>
</comment>
<keyword evidence="11 17" id="KW-0482">Metalloprotease</keyword>
<dbReference type="InterPro" id="IPR014782">
    <property type="entry name" value="Peptidase_M1_dom"/>
</dbReference>
<dbReference type="EC" id="3.3.2.10" evidence="17"/>
<keyword evidence="12" id="KW-0539">Nucleus</keyword>
<evidence type="ECO:0000256" key="15">
    <source>
        <dbReference type="PIRSR" id="PIRSR612777-3"/>
    </source>
</evidence>
<dbReference type="GO" id="GO:0004301">
    <property type="term" value="F:epoxide hydrolase activity"/>
    <property type="evidence" value="ECO:0007669"/>
    <property type="project" value="UniProtKB-EC"/>
</dbReference>
<evidence type="ECO:0000256" key="17">
    <source>
        <dbReference type="RuleBase" id="RU361141"/>
    </source>
</evidence>
<dbReference type="EMBL" id="SWFT01000092">
    <property type="protein sequence ID" value="KAA8902126.1"/>
    <property type="molecule type" value="Genomic_DNA"/>
</dbReference>
<evidence type="ECO:0000256" key="11">
    <source>
        <dbReference type="ARBA" id="ARBA00023049"/>
    </source>
</evidence>
<evidence type="ECO:0000256" key="10">
    <source>
        <dbReference type="ARBA" id="ARBA00022833"/>
    </source>
</evidence>
<dbReference type="InterPro" id="IPR016024">
    <property type="entry name" value="ARM-type_fold"/>
</dbReference>
<dbReference type="GO" id="GO:0008237">
    <property type="term" value="F:metallopeptidase activity"/>
    <property type="evidence" value="ECO:0007669"/>
    <property type="project" value="UniProtKB-KW"/>
</dbReference>
<dbReference type="FunFam" id="3.30.2010.30:FF:000001">
    <property type="entry name" value="Leukotriene A(4) hydrolase"/>
    <property type="match status" value="1"/>
</dbReference>
<keyword evidence="6 17" id="KW-0963">Cytoplasm</keyword>
<keyword evidence="7 17" id="KW-0645">Protease</keyword>
<feature type="binding site" evidence="15">
    <location>
        <position position="286"/>
    </location>
    <ligand>
        <name>Zn(2+)</name>
        <dbReference type="ChEBI" id="CHEBI:29105"/>
        <note>catalytic</note>
    </ligand>
</feature>
<dbReference type="InterPro" id="IPR034015">
    <property type="entry name" value="M1_LTA4H"/>
</dbReference>
<dbReference type="Proteomes" id="UP000449547">
    <property type="component" value="Unassembled WGS sequence"/>
</dbReference>
<comment type="cofactor">
    <cofactor evidence="15 17">
        <name>Zn(2+)</name>
        <dbReference type="ChEBI" id="CHEBI:29105"/>
    </cofactor>
    <text evidence="15 17">Binds 1 zinc ion per subunit.</text>
</comment>
<feature type="domain" description="Peptidase M1 leukotriene A4 hydrolase/aminopeptidase C-terminal" evidence="18">
    <location>
        <begin position="465"/>
        <end position="606"/>
    </location>
</feature>
<feature type="binding site" evidence="14">
    <location>
        <begin position="253"/>
        <end position="258"/>
    </location>
    <ligand>
        <name>a peptide</name>
        <dbReference type="ChEBI" id="CHEBI:60466"/>
    </ligand>
</feature>
<dbReference type="GO" id="GO:0006508">
    <property type="term" value="P:proteolysis"/>
    <property type="evidence" value="ECO:0007669"/>
    <property type="project" value="UniProtKB-KW"/>
</dbReference>